<feature type="non-terminal residue" evidence="2">
    <location>
        <position position="1"/>
    </location>
</feature>
<dbReference type="SUPFAM" id="SSF74650">
    <property type="entry name" value="Galactose mutarotase-like"/>
    <property type="match status" value="1"/>
</dbReference>
<dbReference type="GO" id="GO:0005764">
    <property type="term" value="C:lysosome"/>
    <property type="evidence" value="ECO:0007669"/>
    <property type="project" value="TreeGrafter"/>
</dbReference>
<dbReference type="InterPro" id="IPR011682">
    <property type="entry name" value="Glyco_hydro_38_C"/>
</dbReference>
<dbReference type="Gene3D" id="2.70.98.30">
    <property type="entry name" value="Golgi alpha-mannosidase II, domain 4"/>
    <property type="match status" value="1"/>
</dbReference>
<proteinExistence type="predicted"/>
<dbReference type="InterPro" id="IPR011013">
    <property type="entry name" value="Gal_mutarotase_sf_dom"/>
</dbReference>
<dbReference type="Pfam" id="PF07748">
    <property type="entry name" value="Glyco_hydro_38C"/>
    <property type="match status" value="1"/>
</dbReference>
<dbReference type="EMBL" id="CAJOBJ010232339">
    <property type="protein sequence ID" value="CAF5057608.1"/>
    <property type="molecule type" value="Genomic_DNA"/>
</dbReference>
<organism evidence="2 3">
    <name type="scientific">Rotaria magnacalcarata</name>
    <dbReference type="NCBI Taxonomy" id="392030"/>
    <lineage>
        <taxon>Eukaryota</taxon>
        <taxon>Metazoa</taxon>
        <taxon>Spiralia</taxon>
        <taxon>Gnathifera</taxon>
        <taxon>Rotifera</taxon>
        <taxon>Eurotatoria</taxon>
        <taxon>Bdelloidea</taxon>
        <taxon>Philodinida</taxon>
        <taxon>Philodinidae</taxon>
        <taxon>Rotaria</taxon>
    </lineage>
</organism>
<dbReference type="PANTHER" id="PTHR11607:SF3">
    <property type="entry name" value="LYSOSOMAL ALPHA-MANNOSIDASE"/>
    <property type="match status" value="1"/>
</dbReference>
<evidence type="ECO:0000259" key="1">
    <source>
        <dbReference type="Pfam" id="PF07748"/>
    </source>
</evidence>
<dbReference type="AlphaFoldDB" id="A0A8S3E8A9"/>
<evidence type="ECO:0000313" key="3">
    <source>
        <dbReference type="Proteomes" id="UP000681720"/>
    </source>
</evidence>
<accession>A0A8S3E8A9</accession>
<feature type="domain" description="Glycosyl hydrolase family 38 C-terminal" evidence="1">
    <location>
        <begin position="3"/>
        <end position="48"/>
    </location>
</feature>
<evidence type="ECO:0000313" key="2">
    <source>
        <dbReference type="EMBL" id="CAF5057608.1"/>
    </source>
</evidence>
<dbReference type="PANTHER" id="PTHR11607">
    <property type="entry name" value="ALPHA-MANNOSIDASE"/>
    <property type="match status" value="1"/>
</dbReference>
<name>A0A8S3E8A9_9BILA</name>
<reference evidence="2" key="1">
    <citation type="submission" date="2021-02" db="EMBL/GenBank/DDBJ databases">
        <authorList>
            <person name="Nowell W R."/>
        </authorList>
    </citation>
    <scope>NUCLEOTIDE SEQUENCE</scope>
</reference>
<comment type="caution">
    <text evidence="2">The sequence shown here is derived from an EMBL/GenBank/DDBJ whole genome shotgun (WGS) entry which is preliminary data.</text>
</comment>
<sequence length="53" mass="5995">YYPINSRIWIKDQNRQLTVLTDRSEGGGSISNGSMEIMLHRRTLNDDSLGVGE</sequence>
<dbReference type="GO" id="GO:0030246">
    <property type="term" value="F:carbohydrate binding"/>
    <property type="evidence" value="ECO:0007669"/>
    <property type="project" value="InterPro"/>
</dbReference>
<dbReference type="Proteomes" id="UP000681720">
    <property type="component" value="Unassembled WGS sequence"/>
</dbReference>
<dbReference type="InterPro" id="IPR050843">
    <property type="entry name" value="Glycosyl_Hydrlase_38"/>
</dbReference>
<protein>
    <recommendedName>
        <fullName evidence="1">Glycosyl hydrolase family 38 C-terminal domain-containing protein</fullName>
    </recommendedName>
</protein>
<dbReference type="GO" id="GO:0006013">
    <property type="term" value="P:mannose metabolic process"/>
    <property type="evidence" value="ECO:0007669"/>
    <property type="project" value="InterPro"/>
</dbReference>
<gene>
    <name evidence="2" type="ORF">GIL414_LOCUS60320</name>
</gene>
<feature type="non-terminal residue" evidence="2">
    <location>
        <position position="53"/>
    </location>
</feature>
<dbReference type="GO" id="GO:0004559">
    <property type="term" value="F:alpha-mannosidase activity"/>
    <property type="evidence" value="ECO:0007669"/>
    <property type="project" value="InterPro"/>
</dbReference>